<protein>
    <recommendedName>
        <fullName evidence="4">Secreted protein</fullName>
    </recommendedName>
</protein>
<keyword evidence="1" id="KW-0472">Membrane</keyword>
<dbReference type="Proteomes" id="UP001430953">
    <property type="component" value="Unassembled WGS sequence"/>
</dbReference>
<keyword evidence="1" id="KW-1133">Transmembrane helix</keyword>
<evidence type="ECO:0008006" key="4">
    <source>
        <dbReference type="Google" id="ProtNLM"/>
    </source>
</evidence>
<evidence type="ECO:0000313" key="2">
    <source>
        <dbReference type="EMBL" id="KAL0123779.1"/>
    </source>
</evidence>
<name>A0AAW2GA30_9HYME</name>
<dbReference type="EMBL" id="JADYXP020000005">
    <property type="protein sequence ID" value="KAL0123779.1"/>
    <property type="molecule type" value="Genomic_DNA"/>
</dbReference>
<feature type="transmembrane region" description="Helical" evidence="1">
    <location>
        <begin position="21"/>
        <end position="39"/>
    </location>
</feature>
<dbReference type="AlphaFoldDB" id="A0AAW2GA30"/>
<proteinExistence type="predicted"/>
<organism evidence="2 3">
    <name type="scientific">Cardiocondyla obscurior</name>
    <dbReference type="NCBI Taxonomy" id="286306"/>
    <lineage>
        <taxon>Eukaryota</taxon>
        <taxon>Metazoa</taxon>
        <taxon>Ecdysozoa</taxon>
        <taxon>Arthropoda</taxon>
        <taxon>Hexapoda</taxon>
        <taxon>Insecta</taxon>
        <taxon>Pterygota</taxon>
        <taxon>Neoptera</taxon>
        <taxon>Endopterygota</taxon>
        <taxon>Hymenoptera</taxon>
        <taxon>Apocrita</taxon>
        <taxon>Aculeata</taxon>
        <taxon>Formicoidea</taxon>
        <taxon>Formicidae</taxon>
        <taxon>Myrmicinae</taxon>
        <taxon>Cardiocondyla</taxon>
    </lineage>
</organism>
<gene>
    <name evidence="2" type="ORF">PUN28_005948</name>
</gene>
<comment type="caution">
    <text evidence="2">The sequence shown here is derived from an EMBL/GenBank/DDBJ whole genome shotgun (WGS) entry which is preliminary data.</text>
</comment>
<evidence type="ECO:0000256" key="1">
    <source>
        <dbReference type="SAM" id="Phobius"/>
    </source>
</evidence>
<sequence>MFYVRVRAICNARKRLSVRMFALMIFFFFSFFFLFSFFFSKSCTDSAHEKCEKRARSGLSGRKATIETVSGNGRGPRSSPQ</sequence>
<keyword evidence="3" id="KW-1185">Reference proteome</keyword>
<accession>A0AAW2GA30</accession>
<keyword evidence="1" id="KW-0812">Transmembrane</keyword>
<reference evidence="2 3" key="1">
    <citation type="submission" date="2023-03" db="EMBL/GenBank/DDBJ databases">
        <title>High recombination rates correlate with genetic variation in Cardiocondyla obscurior ants.</title>
        <authorList>
            <person name="Errbii M."/>
        </authorList>
    </citation>
    <scope>NUCLEOTIDE SEQUENCE [LARGE SCALE GENOMIC DNA]</scope>
    <source>
        <strain evidence="2">Alpha-2009</strain>
        <tissue evidence="2">Whole body</tissue>
    </source>
</reference>
<evidence type="ECO:0000313" key="3">
    <source>
        <dbReference type="Proteomes" id="UP001430953"/>
    </source>
</evidence>